<feature type="domain" description="Carbohydrate kinase PfkB" evidence="4">
    <location>
        <begin position="56"/>
        <end position="317"/>
    </location>
</feature>
<dbReference type="AlphaFoldDB" id="A0A5B0E0R9"/>
<keyword evidence="6" id="KW-1185">Reference proteome</keyword>
<dbReference type="CDD" id="cd01168">
    <property type="entry name" value="adenosine_kinase"/>
    <property type="match status" value="1"/>
</dbReference>
<dbReference type="RefSeq" id="WP_149296684.1">
    <property type="nucleotide sequence ID" value="NZ_VTWH01000001.1"/>
</dbReference>
<comment type="caution">
    <text evidence="5">The sequence shown here is derived from an EMBL/GenBank/DDBJ whole genome shotgun (WGS) entry which is preliminary data.</text>
</comment>
<evidence type="ECO:0000256" key="3">
    <source>
        <dbReference type="ARBA" id="ARBA00022777"/>
    </source>
</evidence>
<organism evidence="5 6">
    <name type="scientific">Aureimonas fodinaquatilis</name>
    <dbReference type="NCBI Taxonomy" id="2565783"/>
    <lineage>
        <taxon>Bacteria</taxon>
        <taxon>Pseudomonadati</taxon>
        <taxon>Pseudomonadota</taxon>
        <taxon>Alphaproteobacteria</taxon>
        <taxon>Hyphomicrobiales</taxon>
        <taxon>Aurantimonadaceae</taxon>
        <taxon>Aureimonas</taxon>
    </lineage>
</organism>
<dbReference type="Proteomes" id="UP000324738">
    <property type="component" value="Unassembled WGS sequence"/>
</dbReference>
<name>A0A5B0E0R9_9HYPH</name>
<evidence type="ECO:0000259" key="4">
    <source>
        <dbReference type="Pfam" id="PF00294"/>
    </source>
</evidence>
<evidence type="ECO:0000313" key="5">
    <source>
        <dbReference type="EMBL" id="KAA0971715.1"/>
    </source>
</evidence>
<dbReference type="Pfam" id="PF00294">
    <property type="entry name" value="PfkB"/>
    <property type="match status" value="1"/>
</dbReference>
<reference evidence="5 6" key="1">
    <citation type="submission" date="2019-08" db="EMBL/GenBank/DDBJ databases">
        <title>Aureimonas fodiniaquatilis sp. nov., isolated from a coal mine wastewater.</title>
        <authorList>
            <person name="Kim W."/>
        </authorList>
    </citation>
    <scope>NUCLEOTIDE SEQUENCE [LARGE SCALE GENOMIC DNA]</scope>
    <source>
        <strain evidence="5 6">CAU 1482</strain>
    </source>
</reference>
<evidence type="ECO:0000256" key="1">
    <source>
        <dbReference type="ARBA" id="ARBA00010688"/>
    </source>
</evidence>
<evidence type="ECO:0000256" key="2">
    <source>
        <dbReference type="ARBA" id="ARBA00022679"/>
    </source>
</evidence>
<comment type="similarity">
    <text evidence="1">Belongs to the carbohydrate kinase PfkB family.</text>
</comment>
<dbReference type="Gene3D" id="3.40.1190.20">
    <property type="match status" value="1"/>
</dbReference>
<accession>A0A5B0E0R9</accession>
<proteinExistence type="inferred from homology"/>
<dbReference type="SUPFAM" id="SSF53613">
    <property type="entry name" value="Ribokinase-like"/>
    <property type="match status" value="1"/>
</dbReference>
<evidence type="ECO:0000313" key="6">
    <source>
        <dbReference type="Proteomes" id="UP000324738"/>
    </source>
</evidence>
<dbReference type="GO" id="GO:0016301">
    <property type="term" value="F:kinase activity"/>
    <property type="evidence" value="ECO:0007669"/>
    <property type="project" value="UniProtKB-KW"/>
</dbReference>
<dbReference type="InterPro" id="IPR052700">
    <property type="entry name" value="Carb_kinase_PfkB-like"/>
</dbReference>
<dbReference type="PANTHER" id="PTHR43320">
    <property type="entry name" value="SUGAR KINASE"/>
    <property type="match status" value="1"/>
</dbReference>
<keyword evidence="3 5" id="KW-0418">Kinase</keyword>
<keyword evidence="2" id="KW-0808">Transferase</keyword>
<dbReference type="InterPro" id="IPR029056">
    <property type="entry name" value="Ribokinase-like"/>
</dbReference>
<sequence length="331" mass="34778">MPKFDVLTIGNAIVDIIARTDDATLKALNVQKGAMTLVDAERALQLYANMGPAIETSGGSAANTVAGLVALGGKGAFIGKVSGDTLGEIFIHDIRSLGVFFATSQLIGDPPTARCMIFVTPDGERSMSTYLGACVELRPEDIEPELVAGAQVSYFEGYLWDPPLAKEAIVKSADIAHAHGREMAMTLSDAFCVNRYRNEFLGLMQSGTVDIVFANEAEALALYETEDFSQALLRLQQDVAKLAVVTRGAQGCVVVEKAGQTAYAAEPVARVVDTTGAGDLFAAGFLRGYTSGRDHATSAALGASAAAHIIQQIGPRPATLLTELPAVKALL</sequence>
<dbReference type="OrthoDB" id="9813569at2"/>
<dbReference type="PROSITE" id="PS00584">
    <property type="entry name" value="PFKB_KINASES_2"/>
    <property type="match status" value="1"/>
</dbReference>
<dbReference type="InterPro" id="IPR011611">
    <property type="entry name" value="PfkB_dom"/>
</dbReference>
<protein>
    <submittedName>
        <fullName evidence="5">Adenosine kinase</fullName>
    </submittedName>
</protein>
<dbReference type="InterPro" id="IPR002173">
    <property type="entry name" value="Carboh/pur_kinase_PfkB_CS"/>
</dbReference>
<dbReference type="PANTHER" id="PTHR43320:SF3">
    <property type="entry name" value="CARBOHYDRATE KINASE PFKB DOMAIN-CONTAINING PROTEIN"/>
    <property type="match status" value="1"/>
</dbReference>
<dbReference type="EMBL" id="VTWH01000001">
    <property type="protein sequence ID" value="KAA0971715.1"/>
    <property type="molecule type" value="Genomic_DNA"/>
</dbReference>
<gene>
    <name evidence="5" type="ORF">FPY71_00855</name>
</gene>